<feature type="compositionally biased region" description="Polar residues" evidence="14">
    <location>
        <begin position="82"/>
        <end position="91"/>
    </location>
</feature>
<keyword evidence="6" id="KW-0732">Signal</keyword>
<dbReference type="InterPro" id="IPR036056">
    <property type="entry name" value="Fibrinogen-like_C"/>
</dbReference>
<dbReference type="FunFam" id="3.90.215.10:FF:000001">
    <property type="entry name" value="Tenascin isoform 1"/>
    <property type="match status" value="1"/>
</dbReference>
<evidence type="ECO:0000256" key="10">
    <source>
        <dbReference type="ARBA" id="ARBA00023157"/>
    </source>
</evidence>
<dbReference type="NCBIfam" id="NF040941">
    <property type="entry name" value="GGGWT_bact"/>
    <property type="match status" value="1"/>
</dbReference>
<feature type="compositionally biased region" description="Basic and acidic residues" evidence="14">
    <location>
        <begin position="1028"/>
        <end position="1049"/>
    </location>
</feature>
<feature type="domain" description="Fibrinogen C-terminal" evidence="17">
    <location>
        <begin position="1403"/>
        <end position="1584"/>
    </location>
</feature>
<feature type="compositionally biased region" description="Polar residues" evidence="14">
    <location>
        <begin position="574"/>
        <end position="586"/>
    </location>
</feature>
<sequence length="1888" mass="208345">MHCDGRRLSSRCVKLCLVFVAQDCPCSDMCDQSAAEALKTWKITNCVGISCEIRGENRTYRTEEPTGQKNLQDRRTYRTAEPTGQKNLQDSRTYRTEEPTGQKNLRDRRTYGTEEPTGQKNLQDRRTYGTEEPTGQKNLQDRRTYRTEEPTEQKKESKRKESDQQITVQVEGRLTTFTQMGLAAGQEYTVSITGEVEGRRGAESSTEFMTLISGPTNLQVVKTTTTSAVVQWEHSQGEIDRYRLTVTPNDGAGRSQEVTIPGGQNSAHIQQLEAGRLYDITLVAEKDSSRSEPTTTQVTPGKTLPRVTVPPLPTQVTLPPGQDVDDRDQKSSEVQVFDQEGRKKVDPLKVRGSDGPDRDSTASVTARTKPLVNKKMAINGTRKPNVSGPFRFNTTRFVPVRKVGQGPLKKPLVGEKKKVPVVRNKKPKPGVPIIRDRTIALTETDPSVEASSTESRDAKDPALMSGTDSDTNSQSSLEKPTIPAGSTEQPDVGMVGHGNDTAPVFSEPIGTVQSQEKKCMNKVKVTHFRLPLKDKGNGCRGDGTLLNRTRPNLRPLPPPAQPLNPASETRKEQVSTTELPPTSSPVSKEAYPTESTGPVGEENADKVRTSMSTEFNQTSRGGGLPSSHRPTTRVGYFRRLYNQRLQNKTRPNLRPPQHPHRGPVRKPFPTRKLNEGNTIAVGSQTNQLKKVSTPEIPDNQPGEPDSPMPTQGVQIRQSGKQDTTEVIQSAPVVTLDTTVRPQTNELEGGLDALVQTTKSREEETTTPDPNSDSEIHKETGNPARPQANHLRGGQDDPVQTTKSREEETTTPDPNSDSEIHKETGNPARPQANHLRGGQDDPVQTTKSREEETRSPDPNSDIHKERVIPVRPQTNELEGGQDAPVQTTKPEKETRTPDPNSDSDLHEERVNPGTNTSATSRGRPTIKQTSSGSRHGVPNKRAPVRSTQMRHYISGSQMRENTKRNITAKGLFDGKPEQTESKSKPLTVSDVPSSGVTREPLDSVEVTNRTSDGFLLTWDSPEGKYKNFVVTRKEVEKPKQKESKRGHKEEPEDSEGEEENRQPAKEDENRLPESVFTQSSSTAKPVTGSDKIFKTVLPGSARSFQFEDLPRQTDYTVTLLGKGPGLLSRLHKLVISTGPEPPTNIAFSKVTEDSLTVSWTKPKSAVSGFKVTYTHTDDGEPVSVSVNSGDSSLGLSQLSPGSSYEVNVISILGLDESDPIRDFVRTLPDPPTDLRAVNVTDSKALLLWRPALATVDEYAIVYGAGTDSELRVMVSGNEVEHQLSGLEGSTTYTVTISSRLGNQESSPASTSFTTTRASGNGPQDLQASNVTPRTALLSWKRPPNPVGSYRLTYQTEAHEMKEVIVGAAVTEYNLTRLHPGSKYMVQLQAEEGGRYTSTVSTEFTTGSSSSRDCSQELLNGIRASGEVEIFPQGKLGKPVMVYCDMETDGGGWTVFQRRKDGSVNFFRGWKDYAKGFGDLSGEFWLGLDSLHNLTTMTRMNLRVDLRDKDESVYAEYSTFEVAKRNYKLTVGGYSGTAGDSFSYHNNRFFSTKDRDPTPFITRCAMSYRGGWWYKNCHEANLNGLYGIDVKHQWTIMMSPDNRALEDLLYNSDLGDEAEGAELGGGPAGLEESAAAENTPTAVSIPEPMMCAGCSEQVCDRFFLLAAGRVWHSVCLRCSQCHCELQTHPSLYWRDGNIYCQQDYCRMFAGGQCARCFQPIPASTLVMRSGELTFHPHCFSCQSVSSPEPRLDDRVMGERTRRRTKRIRTCFRSEQLRALESYFAQKHNPDGKDWTCLAHKTGLPKRVLQPFPTSTIDQLQLSLLTAPLSEPPVSPAVSQSHQLQHPSFFLDYDSQSAPGCSLEAYEDFGEAGGGAEGDVDADGSFRPHYC</sequence>
<feature type="region of interest" description="Disordered" evidence="14">
    <location>
        <begin position="532"/>
        <end position="631"/>
    </location>
</feature>
<dbReference type="PROSITE" id="PS51406">
    <property type="entry name" value="FIBRINOGEN_C_2"/>
    <property type="match status" value="1"/>
</dbReference>
<evidence type="ECO:0000256" key="6">
    <source>
        <dbReference type="ARBA" id="ARBA00022729"/>
    </source>
</evidence>
<dbReference type="Gene3D" id="2.10.110.10">
    <property type="entry name" value="Cysteine Rich Protein"/>
    <property type="match status" value="2"/>
</dbReference>
<dbReference type="SUPFAM" id="SSF46689">
    <property type="entry name" value="Homeodomain-like"/>
    <property type="match status" value="1"/>
</dbReference>
<evidence type="ECO:0000256" key="2">
    <source>
        <dbReference type="ARBA" id="ARBA00004498"/>
    </source>
</evidence>
<keyword evidence="3" id="KW-0272">Extracellular matrix</keyword>
<dbReference type="InterPro" id="IPR009057">
    <property type="entry name" value="Homeodomain-like_sf"/>
</dbReference>
<dbReference type="Pfam" id="PF00412">
    <property type="entry name" value="LIM"/>
    <property type="match status" value="1"/>
</dbReference>
<dbReference type="SMART" id="SM00060">
    <property type="entry name" value="FN3"/>
    <property type="match status" value="6"/>
</dbReference>
<dbReference type="Proteomes" id="UP000298787">
    <property type="component" value="Chromosome 20"/>
</dbReference>
<evidence type="ECO:0000256" key="4">
    <source>
        <dbReference type="ARBA" id="ARBA00022536"/>
    </source>
</evidence>
<dbReference type="SUPFAM" id="SSF56496">
    <property type="entry name" value="Fibrinogen C-terminal domain-like"/>
    <property type="match status" value="1"/>
</dbReference>
<feature type="compositionally biased region" description="Polar residues" evidence="14">
    <location>
        <begin position="911"/>
        <end position="932"/>
    </location>
</feature>
<dbReference type="InterPro" id="IPR036116">
    <property type="entry name" value="FN3_sf"/>
</dbReference>
<name>A0A4U5VLB5_COLLU</name>
<keyword evidence="19" id="KW-1185">Reference proteome</keyword>
<evidence type="ECO:0000313" key="18">
    <source>
        <dbReference type="EMBL" id="TKS89204.1"/>
    </source>
</evidence>
<dbReference type="Gene3D" id="2.60.40.10">
    <property type="entry name" value="Immunoglobulins"/>
    <property type="match status" value="6"/>
</dbReference>
<feature type="region of interest" description="Disordered" evidence="14">
    <location>
        <begin position="1028"/>
        <end position="1085"/>
    </location>
</feature>
<dbReference type="GO" id="GO:0005634">
    <property type="term" value="C:nucleus"/>
    <property type="evidence" value="ECO:0007669"/>
    <property type="project" value="UniProtKB-SubCell"/>
</dbReference>
<feature type="compositionally biased region" description="Polar residues" evidence="14">
    <location>
        <begin position="735"/>
        <end position="745"/>
    </location>
</feature>
<dbReference type="CDD" id="cd00063">
    <property type="entry name" value="FN3"/>
    <property type="match status" value="4"/>
</dbReference>
<dbReference type="Pfam" id="PF00046">
    <property type="entry name" value="Homeodomain"/>
    <property type="match status" value="1"/>
</dbReference>
<keyword evidence="8 12" id="KW-0862">Zinc</keyword>
<dbReference type="Pfam" id="PF00147">
    <property type="entry name" value="Fibrinogen_C"/>
    <property type="match status" value="1"/>
</dbReference>
<feature type="compositionally biased region" description="Basic and acidic residues" evidence="14">
    <location>
        <begin position="846"/>
        <end position="867"/>
    </location>
</feature>
<evidence type="ECO:0000256" key="9">
    <source>
        <dbReference type="ARBA" id="ARBA00023038"/>
    </source>
</evidence>
<dbReference type="InterPro" id="IPR002181">
    <property type="entry name" value="Fibrinogen_a/b/g_C_dom"/>
</dbReference>
<dbReference type="CDD" id="cd00086">
    <property type="entry name" value="homeodomain"/>
    <property type="match status" value="1"/>
</dbReference>
<dbReference type="GO" id="GO:0046872">
    <property type="term" value="F:metal ion binding"/>
    <property type="evidence" value="ECO:0007669"/>
    <property type="project" value="UniProtKB-KW"/>
</dbReference>
<dbReference type="PROSITE" id="PS50853">
    <property type="entry name" value="FN3"/>
    <property type="match status" value="4"/>
</dbReference>
<keyword evidence="5 12" id="KW-0479">Metal-binding</keyword>
<dbReference type="GO" id="GO:0003677">
    <property type="term" value="F:DNA binding"/>
    <property type="evidence" value="ECO:0007669"/>
    <property type="project" value="UniProtKB-KW"/>
</dbReference>
<feature type="compositionally biased region" description="Basic and acidic residues" evidence="14">
    <location>
        <begin position="971"/>
        <end position="982"/>
    </location>
</feature>
<feature type="region of interest" description="Disordered" evidence="14">
    <location>
        <begin position="423"/>
        <end position="518"/>
    </location>
</feature>
<keyword evidence="7" id="KW-0677">Repeat</keyword>
<feature type="compositionally biased region" description="Polar residues" evidence="14">
    <location>
        <begin position="466"/>
        <end position="489"/>
    </location>
</feature>
<dbReference type="SMART" id="SM00186">
    <property type="entry name" value="FBG"/>
    <property type="match status" value="1"/>
</dbReference>
<dbReference type="CDD" id="cd00087">
    <property type="entry name" value="FReD"/>
    <property type="match status" value="1"/>
</dbReference>
<dbReference type="Pfam" id="PF00041">
    <property type="entry name" value="fn3"/>
    <property type="match status" value="4"/>
</dbReference>
<comment type="subcellular location">
    <subcellularLocation>
        <location evidence="13">Nucleus</location>
    </subcellularLocation>
    <subcellularLocation>
        <location evidence="2">Secreted</location>
        <location evidence="2">Extracellular space</location>
        <location evidence="2">Extracellular matrix</location>
    </subcellularLocation>
</comment>
<feature type="compositionally biased region" description="Low complexity" evidence="14">
    <location>
        <begin position="544"/>
        <end position="553"/>
    </location>
</feature>
<keyword evidence="13" id="KW-0238">DNA-binding</keyword>
<dbReference type="InterPro" id="IPR001356">
    <property type="entry name" value="HD"/>
</dbReference>
<dbReference type="PROSITE" id="PS00478">
    <property type="entry name" value="LIM_DOMAIN_1"/>
    <property type="match status" value="1"/>
</dbReference>
<dbReference type="InterPro" id="IPR003961">
    <property type="entry name" value="FN3_dom"/>
</dbReference>
<dbReference type="STRING" id="240159.A0A4U5VLB5"/>
<keyword evidence="9 12" id="KW-0440">LIM domain</keyword>
<dbReference type="PANTHER" id="PTHR46708:SF1">
    <property type="entry name" value="TENASCIN"/>
    <property type="match status" value="1"/>
</dbReference>
<evidence type="ECO:0000259" key="16">
    <source>
        <dbReference type="PROSITE" id="PS50853"/>
    </source>
</evidence>
<feature type="compositionally biased region" description="Polar residues" evidence="14">
    <location>
        <begin position="708"/>
        <end position="727"/>
    </location>
</feature>
<feature type="compositionally biased region" description="Basic and acidic residues" evidence="14">
    <location>
        <begin position="1058"/>
        <end position="1070"/>
    </location>
</feature>
<feature type="region of interest" description="Disordered" evidence="14">
    <location>
        <begin position="60"/>
        <end position="167"/>
    </location>
</feature>
<keyword evidence="4" id="KW-0245">EGF-like domain</keyword>
<evidence type="ECO:0000256" key="8">
    <source>
        <dbReference type="ARBA" id="ARBA00022833"/>
    </source>
</evidence>
<feature type="domain" description="Fibronectin type-III" evidence="16">
    <location>
        <begin position="1230"/>
        <end position="1317"/>
    </location>
</feature>
<feature type="compositionally biased region" description="Basic and acidic residues" evidence="14">
    <location>
        <begin position="339"/>
        <end position="360"/>
    </location>
</feature>
<evidence type="ECO:0000313" key="19">
    <source>
        <dbReference type="Proteomes" id="UP000298787"/>
    </source>
</evidence>
<evidence type="ECO:0000256" key="11">
    <source>
        <dbReference type="ARBA" id="ARBA00023180"/>
    </source>
</evidence>
<feature type="compositionally biased region" description="Polar residues" evidence="14">
    <location>
        <begin position="983"/>
        <end position="995"/>
    </location>
</feature>
<dbReference type="SMART" id="SM00132">
    <property type="entry name" value="LIM"/>
    <property type="match status" value="2"/>
</dbReference>
<keyword evidence="10" id="KW-1015">Disulfide bond</keyword>
<dbReference type="PROSITE" id="PS50023">
    <property type="entry name" value="LIM_DOMAIN_2"/>
    <property type="match status" value="1"/>
</dbReference>
<feature type="domain" description="Fibronectin type-III" evidence="16">
    <location>
        <begin position="214"/>
        <end position="306"/>
    </location>
</feature>
<feature type="region of interest" description="Disordered" evidence="14">
    <location>
        <begin position="648"/>
        <end position="1004"/>
    </location>
</feature>
<feature type="compositionally biased region" description="Polar residues" evidence="14">
    <location>
        <begin position="1074"/>
        <end position="1083"/>
    </location>
</feature>
<evidence type="ECO:0000259" key="17">
    <source>
        <dbReference type="PROSITE" id="PS51406"/>
    </source>
</evidence>
<keyword evidence="13" id="KW-0539">Nucleus</keyword>
<feature type="compositionally biased region" description="Polar residues" evidence="14">
    <location>
        <begin position="944"/>
        <end position="958"/>
    </location>
</feature>
<keyword evidence="13" id="KW-0371">Homeobox</keyword>
<comment type="function">
    <text evidence="1">Sequence-specific transcription factor which is part of a developmental regulatory system that provides cells with specific positional identities on the anterior-posterior axis.</text>
</comment>
<dbReference type="EMBL" id="CM014097">
    <property type="protein sequence ID" value="TKS89204.1"/>
    <property type="molecule type" value="Genomic_DNA"/>
</dbReference>
<keyword evidence="3" id="KW-0964">Secreted</keyword>
<evidence type="ECO:0000256" key="1">
    <source>
        <dbReference type="ARBA" id="ARBA00003263"/>
    </source>
</evidence>
<organism evidence="18 19">
    <name type="scientific">Collichthys lucidus</name>
    <name type="common">Big head croaker</name>
    <name type="synonym">Sciaena lucida</name>
    <dbReference type="NCBI Taxonomy" id="240159"/>
    <lineage>
        <taxon>Eukaryota</taxon>
        <taxon>Metazoa</taxon>
        <taxon>Chordata</taxon>
        <taxon>Craniata</taxon>
        <taxon>Vertebrata</taxon>
        <taxon>Euteleostomi</taxon>
        <taxon>Actinopterygii</taxon>
        <taxon>Neopterygii</taxon>
        <taxon>Teleostei</taxon>
        <taxon>Neoteleostei</taxon>
        <taxon>Acanthomorphata</taxon>
        <taxon>Eupercaria</taxon>
        <taxon>Sciaenidae</taxon>
        <taxon>Collichthys</taxon>
    </lineage>
</organism>
<dbReference type="PROSITE" id="PS00514">
    <property type="entry name" value="FIBRINOGEN_C_1"/>
    <property type="match status" value="1"/>
</dbReference>
<feature type="compositionally biased region" description="Basic and acidic residues" evidence="14">
    <location>
        <begin position="60"/>
        <end position="78"/>
    </location>
</feature>
<evidence type="ECO:0000256" key="7">
    <source>
        <dbReference type="ARBA" id="ARBA00022737"/>
    </source>
</evidence>
<dbReference type="InterPro" id="IPR001781">
    <property type="entry name" value="Znf_LIM"/>
</dbReference>
<feature type="compositionally biased region" description="Basic and acidic residues" evidence="14">
    <location>
        <begin position="92"/>
        <end position="112"/>
    </location>
</feature>
<dbReference type="PANTHER" id="PTHR46708">
    <property type="entry name" value="TENASCIN"/>
    <property type="match status" value="1"/>
</dbReference>
<proteinExistence type="predicted"/>
<evidence type="ECO:0000259" key="15">
    <source>
        <dbReference type="PROSITE" id="PS50023"/>
    </source>
</evidence>
<dbReference type="SUPFAM" id="SSF57716">
    <property type="entry name" value="Glucocorticoid receptor-like (DNA-binding domain)"/>
    <property type="match status" value="2"/>
</dbReference>
<dbReference type="InterPro" id="IPR014716">
    <property type="entry name" value="Fibrinogen_a/b/g_C_1"/>
</dbReference>
<keyword evidence="11" id="KW-0325">Glycoprotein</keyword>
<feature type="region of interest" description="Disordered" evidence="14">
    <location>
        <begin position="285"/>
        <end position="367"/>
    </location>
</feature>
<protein>
    <submittedName>
        <fullName evidence="18">Tenascin</fullName>
    </submittedName>
</protein>
<evidence type="ECO:0000256" key="3">
    <source>
        <dbReference type="ARBA" id="ARBA00022530"/>
    </source>
</evidence>
<evidence type="ECO:0000256" key="12">
    <source>
        <dbReference type="PROSITE-ProRule" id="PRU00125"/>
    </source>
</evidence>
<feature type="compositionally biased region" description="Polar residues" evidence="14">
    <location>
        <begin position="291"/>
        <end position="300"/>
    </location>
</feature>
<dbReference type="InterPro" id="IPR020837">
    <property type="entry name" value="Fibrinogen_CS"/>
</dbReference>
<feature type="region of interest" description="Disordered" evidence="14">
    <location>
        <begin position="1300"/>
        <end position="1329"/>
    </location>
</feature>
<feature type="domain" description="Fibronectin type-III" evidence="16">
    <location>
        <begin position="1140"/>
        <end position="1229"/>
    </location>
</feature>
<feature type="compositionally biased region" description="Polar residues" evidence="14">
    <location>
        <begin position="609"/>
        <end position="619"/>
    </location>
</feature>
<dbReference type="Gene3D" id="3.90.215.10">
    <property type="entry name" value="Gamma Fibrinogen, chain A, domain 1"/>
    <property type="match status" value="1"/>
</dbReference>
<feature type="domain" description="LIM zinc-binding" evidence="15">
    <location>
        <begin position="1647"/>
        <end position="1708"/>
    </location>
</feature>
<feature type="domain" description="Fibronectin type-III" evidence="16">
    <location>
        <begin position="1320"/>
        <end position="1409"/>
    </location>
</feature>
<reference evidence="18 19" key="1">
    <citation type="submission" date="2019-01" db="EMBL/GenBank/DDBJ databases">
        <title>Genome Assembly of Collichthys lucidus.</title>
        <authorList>
            <person name="Cai M."/>
            <person name="Xiao S."/>
        </authorList>
    </citation>
    <scope>NUCLEOTIDE SEQUENCE [LARGE SCALE GENOMIC DNA]</scope>
    <source>
        <strain evidence="18">JT15FE1705JMU</strain>
        <tissue evidence="18">Muscle</tissue>
    </source>
</reference>
<dbReference type="SUPFAM" id="SSF49265">
    <property type="entry name" value="Fibronectin type III"/>
    <property type="match status" value="5"/>
</dbReference>
<dbReference type="InterPro" id="IPR050991">
    <property type="entry name" value="ECM_Regulatory_Proteins"/>
</dbReference>
<evidence type="ECO:0000256" key="5">
    <source>
        <dbReference type="ARBA" id="ARBA00022723"/>
    </source>
</evidence>
<evidence type="ECO:0000256" key="14">
    <source>
        <dbReference type="SAM" id="MobiDB-lite"/>
    </source>
</evidence>
<evidence type="ECO:0000256" key="13">
    <source>
        <dbReference type="RuleBase" id="RU000682"/>
    </source>
</evidence>
<gene>
    <name evidence="18" type="ORF">D9C73_022365</name>
</gene>
<feature type="compositionally biased region" description="Polar residues" evidence="14">
    <location>
        <begin position="675"/>
        <end position="690"/>
    </location>
</feature>
<dbReference type="InterPro" id="IPR013783">
    <property type="entry name" value="Ig-like_fold"/>
</dbReference>
<dbReference type="Gene3D" id="1.10.10.60">
    <property type="entry name" value="Homeodomain-like"/>
    <property type="match status" value="1"/>
</dbReference>
<feature type="compositionally biased region" description="Basic and acidic residues" evidence="14">
    <location>
        <begin position="139"/>
        <end position="163"/>
    </location>
</feature>
<dbReference type="FunFam" id="2.60.40.10:FF:000099">
    <property type="entry name" value="Fibronectin 1"/>
    <property type="match status" value="1"/>
</dbReference>
<accession>A0A4U5VLB5</accession>